<reference evidence="1 2" key="1">
    <citation type="journal article" date="2020" name="ISME J.">
        <title>Uncovering the hidden diversity of litter-decomposition mechanisms in mushroom-forming fungi.</title>
        <authorList>
            <person name="Floudas D."/>
            <person name="Bentzer J."/>
            <person name="Ahren D."/>
            <person name="Johansson T."/>
            <person name="Persson P."/>
            <person name="Tunlid A."/>
        </authorList>
    </citation>
    <scope>NUCLEOTIDE SEQUENCE [LARGE SCALE GENOMIC DNA]</scope>
    <source>
        <strain evidence="1 2">CBS 146.42</strain>
    </source>
</reference>
<dbReference type="AlphaFoldDB" id="A0A8H5G2K6"/>
<name>A0A8H5G2K6_9AGAR</name>
<keyword evidence="2" id="KW-1185">Reference proteome</keyword>
<sequence length="73" mass="7754">MGQSLFAACYGLLDVIGEGVYGVFGSVHTQRKVAIKRVTPLIPTPETDTSADTAHVKSQSTSLLVPSLRRPLA</sequence>
<evidence type="ECO:0000313" key="1">
    <source>
        <dbReference type="EMBL" id="KAF5357175.1"/>
    </source>
</evidence>
<organism evidence="1 2">
    <name type="scientific">Leucocoprinus leucothites</name>
    <dbReference type="NCBI Taxonomy" id="201217"/>
    <lineage>
        <taxon>Eukaryota</taxon>
        <taxon>Fungi</taxon>
        <taxon>Dikarya</taxon>
        <taxon>Basidiomycota</taxon>
        <taxon>Agaricomycotina</taxon>
        <taxon>Agaricomycetes</taxon>
        <taxon>Agaricomycetidae</taxon>
        <taxon>Agaricales</taxon>
        <taxon>Agaricineae</taxon>
        <taxon>Agaricaceae</taxon>
        <taxon>Leucocoprinus</taxon>
    </lineage>
</organism>
<dbReference type="Proteomes" id="UP000559027">
    <property type="component" value="Unassembled WGS sequence"/>
</dbReference>
<dbReference type="EMBL" id="JAACJO010000006">
    <property type="protein sequence ID" value="KAF5357175.1"/>
    <property type="molecule type" value="Genomic_DNA"/>
</dbReference>
<evidence type="ECO:0000313" key="2">
    <source>
        <dbReference type="Proteomes" id="UP000559027"/>
    </source>
</evidence>
<comment type="caution">
    <text evidence="1">The sequence shown here is derived from an EMBL/GenBank/DDBJ whole genome shotgun (WGS) entry which is preliminary data.</text>
</comment>
<proteinExistence type="predicted"/>
<protein>
    <submittedName>
        <fullName evidence="1">Uncharacterized protein</fullName>
    </submittedName>
</protein>
<accession>A0A8H5G2K6</accession>
<gene>
    <name evidence="1" type="ORF">D9756_006412</name>
</gene>